<protein>
    <recommendedName>
        <fullName evidence="4 5">Large ribosomal subunit protein uL29</fullName>
    </recommendedName>
</protein>
<evidence type="ECO:0000256" key="3">
    <source>
        <dbReference type="ARBA" id="ARBA00023274"/>
    </source>
</evidence>
<dbReference type="HAMAP" id="MF_00374">
    <property type="entry name" value="Ribosomal_uL29"/>
    <property type="match status" value="1"/>
</dbReference>
<comment type="caution">
    <text evidence="6">The sequence shown here is derived from an EMBL/GenBank/DDBJ whole genome shotgun (WGS) entry which is preliminary data.</text>
</comment>
<keyword evidence="3 5" id="KW-0687">Ribonucleoprotein</keyword>
<keyword evidence="2 5" id="KW-0689">Ribosomal protein</keyword>
<dbReference type="Gene3D" id="1.10.287.310">
    <property type="match status" value="1"/>
</dbReference>
<dbReference type="InterPro" id="IPR036049">
    <property type="entry name" value="Ribosomal_uL29_sf"/>
</dbReference>
<dbReference type="GO" id="GO:0005840">
    <property type="term" value="C:ribosome"/>
    <property type="evidence" value="ECO:0007669"/>
    <property type="project" value="UniProtKB-KW"/>
</dbReference>
<dbReference type="SUPFAM" id="SSF46561">
    <property type="entry name" value="Ribosomal protein L29 (L29p)"/>
    <property type="match status" value="1"/>
</dbReference>
<dbReference type="GO" id="GO:0003735">
    <property type="term" value="F:structural constituent of ribosome"/>
    <property type="evidence" value="ECO:0007669"/>
    <property type="project" value="InterPro"/>
</dbReference>
<name>A0A1F7H225_9BACT</name>
<sequence>MKNKVSGLKAKSTHELEKEAKNLREEIAKLRLELKVNPPKDINILMKKRKQLAITLTIIGEKKELEKLKR</sequence>
<dbReference type="GO" id="GO:0006412">
    <property type="term" value="P:translation"/>
    <property type="evidence" value="ECO:0007669"/>
    <property type="project" value="UniProtKB-UniRule"/>
</dbReference>
<dbReference type="Pfam" id="PF00831">
    <property type="entry name" value="Ribosomal_L29"/>
    <property type="match status" value="1"/>
</dbReference>
<evidence type="ECO:0000256" key="5">
    <source>
        <dbReference type="HAMAP-Rule" id="MF_00374"/>
    </source>
</evidence>
<dbReference type="InterPro" id="IPR001854">
    <property type="entry name" value="Ribosomal_uL29"/>
</dbReference>
<comment type="similarity">
    <text evidence="1 5">Belongs to the universal ribosomal protein uL29 family.</text>
</comment>
<dbReference type="GO" id="GO:1990904">
    <property type="term" value="C:ribonucleoprotein complex"/>
    <property type="evidence" value="ECO:0007669"/>
    <property type="project" value="UniProtKB-KW"/>
</dbReference>
<evidence type="ECO:0000256" key="1">
    <source>
        <dbReference type="ARBA" id="ARBA00009254"/>
    </source>
</evidence>
<dbReference type="AlphaFoldDB" id="A0A1F7H225"/>
<evidence type="ECO:0000256" key="2">
    <source>
        <dbReference type="ARBA" id="ARBA00022980"/>
    </source>
</evidence>
<evidence type="ECO:0000313" key="6">
    <source>
        <dbReference type="EMBL" id="OGK25103.1"/>
    </source>
</evidence>
<reference evidence="6 7" key="1">
    <citation type="journal article" date="2016" name="Nat. Commun.">
        <title>Thousands of microbial genomes shed light on interconnected biogeochemical processes in an aquifer system.</title>
        <authorList>
            <person name="Anantharaman K."/>
            <person name="Brown C.T."/>
            <person name="Hug L.A."/>
            <person name="Sharon I."/>
            <person name="Castelle C.J."/>
            <person name="Probst A.J."/>
            <person name="Thomas B.C."/>
            <person name="Singh A."/>
            <person name="Wilkins M.J."/>
            <person name="Karaoz U."/>
            <person name="Brodie E.L."/>
            <person name="Williams K.H."/>
            <person name="Hubbard S.S."/>
            <person name="Banfield J.F."/>
        </authorList>
    </citation>
    <scope>NUCLEOTIDE SEQUENCE [LARGE SCALE GENOMIC DNA]</scope>
</reference>
<dbReference type="Proteomes" id="UP000177913">
    <property type="component" value="Unassembled WGS sequence"/>
</dbReference>
<accession>A0A1F7H225</accession>
<dbReference type="EMBL" id="MFZO01000019">
    <property type="protein sequence ID" value="OGK25103.1"/>
    <property type="molecule type" value="Genomic_DNA"/>
</dbReference>
<evidence type="ECO:0000313" key="7">
    <source>
        <dbReference type="Proteomes" id="UP000177913"/>
    </source>
</evidence>
<gene>
    <name evidence="5" type="primary">rpmC</name>
    <name evidence="6" type="ORF">A3C25_03555</name>
</gene>
<organism evidence="6 7">
    <name type="scientific">Candidatus Roizmanbacteria bacterium RIFCSPHIGHO2_02_FULL_38_11</name>
    <dbReference type="NCBI Taxonomy" id="1802039"/>
    <lineage>
        <taxon>Bacteria</taxon>
        <taxon>Candidatus Roizmaniibacteriota</taxon>
    </lineage>
</organism>
<proteinExistence type="inferred from homology"/>
<evidence type="ECO:0000256" key="4">
    <source>
        <dbReference type="ARBA" id="ARBA00035204"/>
    </source>
</evidence>